<comment type="subcellular location">
    <subcellularLocation>
        <location evidence="1">Cell membrane</location>
        <topology evidence="1">Lipid-anchor</topology>
        <topology evidence="1">GPI-anchor</topology>
    </subcellularLocation>
</comment>
<sequence length="165" mass="17351">MGYYKPLWLFFFFVFFSACVSTNFSQAIELGGSNTACLQKLLPCKNYVKSPSPPSSCCDPLKSMISTDTQCLCKVFNDPESLKSLSITQDDALGLAKSCGANPDVSVCKSAEKSGSANATSSTSTNTTTSSPTKSEASAISSPGRIISSLSIAFSVASYAIFSSH</sequence>
<dbReference type="Pfam" id="PF14368">
    <property type="entry name" value="LTP_2"/>
    <property type="match status" value="1"/>
</dbReference>
<feature type="compositionally biased region" description="Low complexity" evidence="9">
    <location>
        <begin position="116"/>
        <end position="131"/>
    </location>
</feature>
<keyword evidence="3" id="KW-1003">Cell membrane</keyword>
<evidence type="ECO:0000256" key="8">
    <source>
        <dbReference type="ARBA" id="ARBA00023288"/>
    </source>
</evidence>
<dbReference type="EMBL" id="PGOL01000073">
    <property type="protein sequence ID" value="PKI77833.1"/>
    <property type="molecule type" value="Genomic_DNA"/>
</dbReference>
<dbReference type="AlphaFoldDB" id="A0A218XDG7"/>
<evidence type="ECO:0000256" key="7">
    <source>
        <dbReference type="ARBA" id="ARBA00023180"/>
    </source>
</evidence>
<dbReference type="SUPFAM" id="SSF47699">
    <property type="entry name" value="Bifunctional inhibitor/lipid-transfer protein/seed storage 2S albumin"/>
    <property type="match status" value="1"/>
</dbReference>
<evidence type="ECO:0000256" key="4">
    <source>
        <dbReference type="ARBA" id="ARBA00022622"/>
    </source>
</evidence>
<organism evidence="12 14">
    <name type="scientific">Punica granatum</name>
    <name type="common">Pomegranate</name>
    <dbReference type="NCBI Taxonomy" id="22663"/>
    <lineage>
        <taxon>Eukaryota</taxon>
        <taxon>Viridiplantae</taxon>
        <taxon>Streptophyta</taxon>
        <taxon>Embryophyta</taxon>
        <taxon>Tracheophyta</taxon>
        <taxon>Spermatophyta</taxon>
        <taxon>Magnoliopsida</taxon>
        <taxon>eudicotyledons</taxon>
        <taxon>Gunneridae</taxon>
        <taxon>Pentapetalae</taxon>
        <taxon>rosids</taxon>
        <taxon>malvids</taxon>
        <taxon>Myrtales</taxon>
        <taxon>Lythraceae</taxon>
        <taxon>Punica</taxon>
    </lineage>
</organism>
<evidence type="ECO:0000256" key="10">
    <source>
        <dbReference type="SAM" id="SignalP"/>
    </source>
</evidence>
<evidence type="ECO:0000256" key="1">
    <source>
        <dbReference type="ARBA" id="ARBA00004609"/>
    </source>
</evidence>
<dbReference type="PANTHER" id="PTHR33044">
    <property type="entry name" value="BIFUNCTIONAL INHIBITOR/LIPID-TRANSFER PROTEIN/SEED STORAGE 2S ALBUMIN SUPERFAMILY PROTEIN-RELATED"/>
    <property type="match status" value="1"/>
</dbReference>
<accession>A0A218XDG7</accession>
<dbReference type="InterPro" id="IPR043325">
    <property type="entry name" value="LTSS"/>
</dbReference>
<dbReference type="GO" id="GO:0005886">
    <property type="term" value="C:plasma membrane"/>
    <property type="evidence" value="ECO:0007669"/>
    <property type="project" value="UniProtKB-SubCell"/>
</dbReference>
<dbReference type="Proteomes" id="UP000233551">
    <property type="component" value="Unassembled WGS sequence"/>
</dbReference>
<dbReference type="GeneID" id="116189050"/>
<feature type="signal peptide" evidence="10">
    <location>
        <begin position="1"/>
        <end position="21"/>
    </location>
</feature>
<evidence type="ECO:0000256" key="2">
    <source>
        <dbReference type="ARBA" id="ARBA00009748"/>
    </source>
</evidence>
<feature type="region of interest" description="Disordered" evidence="9">
    <location>
        <begin position="115"/>
        <end position="139"/>
    </location>
</feature>
<dbReference type="CDD" id="cd00010">
    <property type="entry name" value="AAI_LTSS"/>
    <property type="match status" value="1"/>
</dbReference>
<dbReference type="Gene3D" id="1.10.110.10">
    <property type="entry name" value="Plant lipid-transfer and hydrophobic proteins"/>
    <property type="match status" value="1"/>
</dbReference>
<dbReference type="OrthoDB" id="1925812at2759"/>
<evidence type="ECO:0000313" key="14">
    <source>
        <dbReference type="Proteomes" id="UP000197138"/>
    </source>
</evidence>
<evidence type="ECO:0000256" key="6">
    <source>
        <dbReference type="ARBA" id="ARBA00023157"/>
    </source>
</evidence>
<keyword evidence="15" id="KW-1185">Reference proteome</keyword>
<reference evidence="14" key="1">
    <citation type="journal article" date="2017" name="Plant J.">
        <title>The pomegranate (Punica granatum L.) genome and the genomics of punicalagin biosynthesis.</title>
        <authorList>
            <person name="Qin G."/>
            <person name="Xu C."/>
            <person name="Ming R."/>
            <person name="Tang H."/>
            <person name="Guyot R."/>
            <person name="Kramer E.M."/>
            <person name="Hu Y."/>
            <person name="Yi X."/>
            <person name="Qi Y."/>
            <person name="Xu X."/>
            <person name="Gao Z."/>
            <person name="Pan H."/>
            <person name="Jian J."/>
            <person name="Tian Y."/>
            <person name="Yue Z."/>
            <person name="Xu Y."/>
        </authorList>
    </citation>
    <scope>NUCLEOTIDE SEQUENCE [LARGE SCALE GENOMIC DNA]</scope>
    <source>
        <strain evidence="14">cv. Dabenzi</strain>
    </source>
</reference>
<dbReference type="GO" id="GO:0098552">
    <property type="term" value="C:side of membrane"/>
    <property type="evidence" value="ECO:0007669"/>
    <property type="project" value="UniProtKB-KW"/>
</dbReference>
<keyword evidence="5 10" id="KW-0732">Signal</keyword>
<reference evidence="13 15" key="3">
    <citation type="submission" date="2017-11" db="EMBL/GenBank/DDBJ databases">
        <title>De-novo sequencing of pomegranate (Punica granatum L.) genome.</title>
        <authorList>
            <person name="Akparov Z."/>
            <person name="Amiraslanov A."/>
            <person name="Hajiyeva S."/>
            <person name="Abbasov M."/>
            <person name="Kaur K."/>
            <person name="Hamwieh A."/>
            <person name="Solovyev V."/>
            <person name="Salamov A."/>
            <person name="Braich B."/>
            <person name="Kosarev P."/>
            <person name="Mahmoud A."/>
            <person name="Hajiyev E."/>
            <person name="Babayeva S."/>
            <person name="Izzatullayeva V."/>
            <person name="Mammadov A."/>
            <person name="Mammadov A."/>
            <person name="Sharifova S."/>
            <person name="Ojaghi J."/>
            <person name="Eynullazada K."/>
            <person name="Bayramov B."/>
            <person name="Abdulazimova A."/>
            <person name="Shahmuradov I."/>
        </authorList>
    </citation>
    <scope>NUCLEOTIDE SEQUENCE [LARGE SCALE GENOMIC DNA]</scope>
    <source>
        <strain evidence="13">AG2017</strain>
        <strain evidence="15">cv. AG2017</strain>
        <tissue evidence="13">Leaf</tissue>
    </source>
</reference>
<evidence type="ECO:0000256" key="9">
    <source>
        <dbReference type="SAM" id="MobiDB-lite"/>
    </source>
</evidence>
<keyword evidence="4" id="KW-0336">GPI-anchor</keyword>
<dbReference type="STRING" id="22663.A0A218XDG7"/>
<dbReference type="InterPro" id="IPR036312">
    <property type="entry name" value="Bifun_inhib/LTP/seed_sf"/>
</dbReference>
<protein>
    <recommendedName>
        <fullName evidence="11">Bifunctional inhibitor/plant lipid transfer protein/seed storage helical domain-containing protein</fullName>
    </recommendedName>
</protein>
<comment type="similarity">
    <text evidence="2">Belongs to the plant LTP family.</text>
</comment>
<keyword evidence="4" id="KW-0472">Membrane</keyword>
<evidence type="ECO:0000259" key="11">
    <source>
        <dbReference type="SMART" id="SM00499"/>
    </source>
</evidence>
<evidence type="ECO:0000313" key="13">
    <source>
        <dbReference type="EMBL" id="PKI77833.1"/>
    </source>
</evidence>
<comment type="caution">
    <text evidence="12">The sequence shown here is derived from an EMBL/GenBank/DDBJ whole genome shotgun (WGS) entry which is preliminary data.</text>
</comment>
<feature type="domain" description="Bifunctional inhibitor/plant lipid transfer protein/seed storage helical" evidence="11">
    <location>
        <begin position="37"/>
        <end position="108"/>
    </location>
</feature>
<keyword evidence="8" id="KW-0449">Lipoprotein</keyword>
<dbReference type="EMBL" id="MTKT01001941">
    <property type="protein sequence ID" value="OWM82983.1"/>
    <property type="molecule type" value="Genomic_DNA"/>
</dbReference>
<dbReference type="SMART" id="SM00499">
    <property type="entry name" value="AAI"/>
    <property type="match status" value="1"/>
</dbReference>
<evidence type="ECO:0000313" key="12">
    <source>
        <dbReference type="EMBL" id="OWM82983.1"/>
    </source>
</evidence>
<evidence type="ECO:0000256" key="3">
    <source>
        <dbReference type="ARBA" id="ARBA00022475"/>
    </source>
</evidence>
<evidence type="ECO:0000256" key="5">
    <source>
        <dbReference type="ARBA" id="ARBA00022729"/>
    </source>
</evidence>
<gene>
    <name evidence="12" type="ORF">CDL15_Pgr005383</name>
    <name evidence="13" type="ORF">CRG98_001797</name>
</gene>
<keyword evidence="6" id="KW-1015">Disulfide bond</keyword>
<reference evidence="12" key="2">
    <citation type="submission" date="2017-06" db="EMBL/GenBank/DDBJ databases">
        <title>The pomegranate genome and the genomics of punicalagin biosynthesis.</title>
        <authorList>
            <person name="Xu C."/>
        </authorList>
    </citation>
    <scope>NUCLEOTIDE SEQUENCE [LARGE SCALE GENOMIC DNA]</scope>
    <source>
        <tissue evidence="12">Fresh leaf</tissue>
    </source>
</reference>
<name>A0A218XDG7_PUNGR</name>
<proteinExistence type="inferred from homology"/>
<evidence type="ECO:0000313" key="15">
    <source>
        <dbReference type="Proteomes" id="UP000233551"/>
    </source>
</evidence>
<dbReference type="InterPro" id="IPR016140">
    <property type="entry name" value="Bifunc_inhib/LTP/seed_store"/>
</dbReference>
<dbReference type="Proteomes" id="UP000197138">
    <property type="component" value="Unassembled WGS sequence"/>
</dbReference>
<feature type="chain" id="PRO_5014071962" description="Bifunctional inhibitor/plant lipid transfer protein/seed storage helical domain-containing protein" evidence="10">
    <location>
        <begin position="22"/>
        <end position="165"/>
    </location>
</feature>
<keyword evidence="7" id="KW-0325">Glycoprotein</keyword>
<dbReference type="PROSITE" id="PS51257">
    <property type="entry name" value="PROKAR_LIPOPROTEIN"/>
    <property type="match status" value="1"/>
</dbReference>